<dbReference type="SMR" id="A0A6B9V361"/>
<dbReference type="SUPFAM" id="SSF52058">
    <property type="entry name" value="L domain-like"/>
    <property type="match status" value="1"/>
</dbReference>
<accession>A0A6B9V361</accession>
<keyword evidence="1" id="KW-0611">Plant defense</keyword>
<organism evidence="2 3">
    <name type="scientific">Arachis hypogaea</name>
    <name type="common">Peanut</name>
    <dbReference type="NCBI Taxonomy" id="3818"/>
    <lineage>
        <taxon>Eukaryota</taxon>
        <taxon>Viridiplantae</taxon>
        <taxon>Streptophyta</taxon>
        <taxon>Embryophyta</taxon>
        <taxon>Tracheophyta</taxon>
        <taxon>Spermatophyta</taxon>
        <taxon>Magnoliopsida</taxon>
        <taxon>eudicotyledons</taxon>
        <taxon>Gunneridae</taxon>
        <taxon>Pentapetalae</taxon>
        <taxon>rosids</taxon>
        <taxon>fabids</taxon>
        <taxon>Fabales</taxon>
        <taxon>Fabaceae</taxon>
        <taxon>Papilionoideae</taxon>
        <taxon>50 kb inversion clade</taxon>
        <taxon>dalbergioids sensu lato</taxon>
        <taxon>Dalbergieae</taxon>
        <taxon>Pterocarpus clade</taxon>
        <taxon>Arachis</taxon>
    </lineage>
</organism>
<dbReference type="Gramene" id="arahy.Tifrunner.gnm2.ann2.Ah19g049200.1">
    <property type="protein sequence ID" value="arahy.Tifrunner.gnm2.ann2.Ah19g049200.1-CDS"/>
    <property type="gene ID" value="arahy.Tifrunner.gnm2.ann2.Ah19g049200"/>
</dbReference>
<dbReference type="AlphaFoldDB" id="A0A6B9V361"/>
<gene>
    <name evidence="2" type="ORF">DS421_19g638890</name>
</gene>
<proteinExistence type="predicted"/>
<dbReference type="PANTHER" id="PTHR36766:SF30">
    <property type="entry name" value="TIR-NBS TYPE DISEASE RESISTANCE PROTEIN-RELATED"/>
    <property type="match status" value="1"/>
</dbReference>
<dbReference type="InterPro" id="IPR032675">
    <property type="entry name" value="LRR_dom_sf"/>
</dbReference>
<dbReference type="PANTHER" id="PTHR36766">
    <property type="entry name" value="PLANT BROAD-SPECTRUM MILDEW RESISTANCE PROTEIN RPW8"/>
    <property type="match status" value="1"/>
</dbReference>
<dbReference type="Gene3D" id="3.80.10.10">
    <property type="entry name" value="Ribonuclease Inhibitor"/>
    <property type="match status" value="1"/>
</dbReference>
<dbReference type="EMBL" id="CP031001">
    <property type="protein sequence ID" value="QHN75853.1"/>
    <property type="molecule type" value="Genomic_DNA"/>
</dbReference>
<evidence type="ECO:0000313" key="2">
    <source>
        <dbReference type="EMBL" id="QHN75853.1"/>
    </source>
</evidence>
<dbReference type="GO" id="GO:0006952">
    <property type="term" value="P:defense response"/>
    <property type="evidence" value="ECO:0007669"/>
    <property type="project" value="UniProtKB-KW"/>
</dbReference>
<sequence length="176" mass="20096">MDEVRYIEEDESYEGVEAKPFPSLEYLLVERLPNSIYNLNGLNQLHLYECDEVSCFPEGMMDNMISLATLKISNFRELKKLPSDITKLTTLSDLRIQSCGKLECLPEQDLENLCSLERLSIDECEGLRCLPEGVRHLTSLQTLIIGGCPALRERCKEGTGEDWHKIARIPKLIFES</sequence>
<name>A0A6B9V361_ARAHY</name>
<evidence type="ECO:0000313" key="3">
    <source>
        <dbReference type="Proteomes" id="UP000464620"/>
    </source>
</evidence>
<protein>
    <submittedName>
        <fullName evidence="2">Disease resistance protein</fullName>
    </submittedName>
</protein>
<dbReference type="Proteomes" id="UP000464620">
    <property type="component" value="Chromosome B09"/>
</dbReference>
<reference evidence="2 3" key="1">
    <citation type="submission" date="2020-01" db="EMBL/GenBank/DDBJ databases">
        <title>Genome sequence of Arachis hypogaea, cultivar Shitouqi.</title>
        <authorList>
            <person name="Zhuang W."/>
            <person name="Chen H."/>
            <person name="Varshney R."/>
            <person name="Wang D."/>
            <person name="Ming R."/>
        </authorList>
    </citation>
    <scope>NUCLEOTIDE SEQUENCE [LARGE SCALE GENOMIC DNA]</scope>
    <source>
        <tissue evidence="2">Young leaf</tissue>
    </source>
</reference>
<evidence type="ECO:0000256" key="1">
    <source>
        <dbReference type="ARBA" id="ARBA00022821"/>
    </source>
</evidence>